<organism evidence="3 4">
    <name type="scientific">Bythopirellula goksoeyrii</name>
    <dbReference type="NCBI Taxonomy" id="1400387"/>
    <lineage>
        <taxon>Bacteria</taxon>
        <taxon>Pseudomonadati</taxon>
        <taxon>Planctomycetota</taxon>
        <taxon>Planctomycetia</taxon>
        <taxon>Pirellulales</taxon>
        <taxon>Lacipirellulaceae</taxon>
        <taxon>Bythopirellula</taxon>
    </lineage>
</organism>
<evidence type="ECO:0000259" key="2">
    <source>
        <dbReference type="Pfam" id="PF12891"/>
    </source>
</evidence>
<proteinExistence type="predicted"/>
<dbReference type="InterPro" id="IPR017853">
    <property type="entry name" value="GH"/>
</dbReference>
<keyword evidence="1" id="KW-0732">Signal</keyword>
<dbReference type="KEGG" id="bgok:Pr1d_45800"/>
<dbReference type="InterPro" id="IPR013780">
    <property type="entry name" value="Glyco_hydro_b"/>
</dbReference>
<evidence type="ECO:0000313" key="3">
    <source>
        <dbReference type="EMBL" id="QEG37239.1"/>
    </source>
</evidence>
<dbReference type="Gene3D" id="2.60.40.1180">
    <property type="entry name" value="Golgi alpha-mannosidase II"/>
    <property type="match status" value="1"/>
</dbReference>
<dbReference type="AlphaFoldDB" id="A0A5B9QH33"/>
<feature type="signal peptide" evidence="1">
    <location>
        <begin position="1"/>
        <end position="26"/>
    </location>
</feature>
<dbReference type="Pfam" id="PF12891">
    <property type="entry name" value="Glyco_hydro_44"/>
    <property type="match status" value="1"/>
</dbReference>
<dbReference type="Proteomes" id="UP000323917">
    <property type="component" value="Chromosome"/>
</dbReference>
<evidence type="ECO:0000256" key="1">
    <source>
        <dbReference type="SAM" id="SignalP"/>
    </source>
</evidence>
<evidence type="ECO:0000313" key="4">
    <source>
        <dbReference type="Proteomes" id="UP000323917"/>
    </source>
</evidence>
<gene>
    <name evidence="3" type="primary">manA_3</name>
    <name evidence="3" type="ORF">Pr1d_45800</name>
</gene>
<sequence precursor="true">MWNLCCFGSAIAAILSSLVGASMALAIIPDDPGPAQVQFTINASQNVKAISPWIYGTNFGTVPNAMSNRIGGNRLTGYNWENNASNAGGDWYHHSDFGMATGPNDPPGYAFRSAIQNATDGEAVLVTVPMAGYVAADGNGTVDETEIAPSPRWKEVVPQKSTIYPGSSLSTSPNKSDGYVFTDELANWVEDYKAPNQPVFYSLDNEIGLWGETLPPGWQSGAEPRPWENPPVPAVPPTSGGRTHPTIHPFNPSFAELRDKTIAHAGAIKDVNPNAIVFGGVGYGWTDFTNLSDAPDAVTNPSHPAGDETGEMHYHEWLLQQVHDAEVAQGRKLMDVLDLHWYTEVYADGQRITGDVTTRAAVAARVQATRSLWDPTYVEDSWISQWGTWEGNPGNNGPIKLLPRVQRDIDDFNPGTKIAITEYNYGGNNHISGAIAQADALGIFGREGVFAANVWGGGTYINGAFDMYLNYDGAGGTFGSTSIEAETSSIAESAVYASIDESDPNRLLVVAINRTGEEITTGISVAHDQIFDLAEVYQLTGSSPNPQRVADIDIDLLNAFQYTMPAYSVTTLVLHATNLQGDFDDDGDVDGHDFLAWQRNPSVGDLVDWQNGYGDISQISATVSVPEPTTAGLVAGLLILFGMGRTNEQMRFTLIHSFRRHRES</sequence>
<dbReference type="RefSeq" id="WP_168205409.1">
    <property type="nucleotide sequence ID" value="NZ_CP042913.1"/>
</dbReference>
<accession>A0A5B9QH33</accession>
<reference evidence="3 4" key="1">
    <citation type="submission" date="2019-08" db="EMBL/GenBank/DDBJ databases">
        <title>Deep-cultivation of Planctomycetes and their phenomic and genomic characterization uncovers novel biology.</title>
        <authorList>
            <person name="Wiegand S."/>
            <person name="Jogler M."/>
            <person name="Boedeker C."/>
            <person name="Pinto D."/>
            <person name="Vollmers J."/>
            <person name="Rivas-Marin E."/>
            <person name="Kohn T."/>
            <person name="Peeters S.H."/>
            <person name="Heuer A."/>
            <person name="Rast P."/>
            <person name="Oberbeckmann S."/>
            <person name="Bunk B."/>
            <person name="Jeske O."/>
            <person name="Meyerdierks A."/>
            <person name="Storesund J.E."/>
            <person name="Kallscheuer N."/>
            <person name="Luecker S."/>
            <person name="Lage O.M."/>
            <person name="Pohl T."/>
            <person name="Merkel B.J."/>
            <person name="Hornburger P."/>
            <person name="Mueller R.-W."/>
            <person name="Bruemmer F."/>
            <person name="Labrenz M."/>
            <person name="Spormann A.M."/>
            <person name="Op den Camp H."/>
            <person name="Overmann J."/>
            <person name="Amann R."/>
            <person name="Jetten M.S.M."/>
            <person name="Mascher T."/>
            <person name="Medema M.H."/>
            <person name="Devos D.P."/>
            <person name="Kaster A.-K."/>
            <person name="Ovreas L."/>
            <person name="Rohde M."/>
            <person name="Galperin M.Y."/>
            <person name="Jogler C."/>
        </authorList>
    </citation>
    <scope>NUCLEOTIDE SEQUENCE [LARGE SCALE GENOMIC DNA]</scope>
    <source>
        <strain evidence="3 4">Pr1d</strain>
    </source>
</reference>
<dbReference type="SUPFAM" id="SSF51445">
    <property type="entry name" value="(Trans)glycosidases"/>
    <property type="match status" value="1"/>
</dbReference>
<feature type="chain" id="PRO_5023053225" evidence="1">
    <location>
        <begin position="27"/>
        <end position="664"/>
    </location>
</feature>
<dbReference type="EMBL" id="CP042913">
    <property type="protein sequence ID" value="QEG37239.1"/>
    <property type="molecule type" value="Genomic_DNA"/>
</dbReference>
<protein>
    <submittedName>
        <fullName evidence="3">Beta-mannanase/endoglucanase A</fullName>
    </submittedName>
</protein>
<dbReference type="Gene3D" id="3.20.20.80">
    <property type="entry name" value="Glycosidases"/>
    <property type="match status" value="1"/>
</dbReference>
<dbReference type="InterPro" id="IPR024745">
    <property type="entry name" value="GH44_cat"/>
</dbReference>
<feature type="domain" description="Glycoside hydrolase family 44 catalytic" evidence="2">
    <location>
        <begin position="84"/>
        <end position="344"/>
    </location>
</feature>
<keyword evidence="4" id="KW-1185">Reference proteome</keyword>
<name>A0A5B9QH33_9BACT</name>